<feature type="transmembrane region" description="Helical" evidence="6">
    <location>
        <begin position="47"/>
        <end position="67"/>
    </location>
</feature>
<evidence type="ECO:0000256" key="6">
    <source>
        <dbReference type="RuleBase" id="RU363041"/>
    </source>
</evidence>
<evidence type="ECO:0000256" key="3">
    <source>
        <dbReference type="ARBA" id="ARBA00022692"/>
    </source>
</evidence>
<keyword evidence="3 6" id="KW-0812">Transmembrane</keyword>
<reference evidence="7 8" key="1">
    <citation type="submission" date="2016-10" db="EMBL/GenBank/DDBJ databases">
        <title>Rodentibacter gen. nov. and new species.</title>
        <authorList>
            <person name="Christensen H."/>
        </authorList>
    </citation>
    <scope>NUCLEOTIDE SEQUENCE [LARGE SCALE GENOMIC DNA]</scope>
    <source>
        <strain evidence="7 8">Ppn418</strain>
    </source>
</reference>
<feature type="transmembrane region" description="Helical" evidence="6">
    <location>
        <begin position="79"/>
        <end position="98"/>
    </location>
</feature>
<keyword evidence="8" id="KW-1185">Reference proteome</keyword>
<feature type="transmembrane region" description="Helical" evidence="6">
    <location>
        <begin position="7"/>
        <end position="35"/>
    </location>
</feature>
<gene>
    <name evidence="7" type="ORF">BKK47_07845</name>
</gene>
<dbReference type="PANTHER" id="PTHR43483:SF3">
    <property type="entry name" value="MEMBRANE TRANSPORTER PROTEIN HI_0806-RELATED"/>
    <property type="match status" value="1"/>
</dbReference>
<comment type="subcellular location">
    <subcellularLocation>
        <location evidence="6">Cell membrane</location>
        <topology evidence="6">Multi-pass membrane protein</topology>
    </subcellularLocation>
    <subcellularLocation>
        <location evidence="1">Membrane</location>
        <topology evidence="1">Multi-pass membrane protein</topology>
    </subcellularLocation>
</comment>
<dbReference type="EMBL" id="MLHG01000050">
    <property type="protein sequence ID" value="OOF38967.1"/>
    <property type="molecule type" value="Genomic_DNA"/>
</dbReference>
<comment type="caution">
    <text evidence="7">The sequence shown here is derived from an EMBL/GenBank/DDBJ whole genome shotgun (WGS) entry which is preliminary data.</text>
</comment>
<proteinExistence type="inferred from homology"/>
<protein>
    <recommendedName>
        <fullName evidence="6">Probable membrane transporter protein</fullName>
    </recommendedName>
</protein>
<evidence type="ECO:0000256" key="4">
    <source>
        <dbReference type="ARBA" id="ARBA00022989"/>
    </source>
</evidence>
<dbReference type="InterPro" id="IPR002781">
    <property type="entry name" value="TM_pro_TauE-like"/>
</dbReference>
<dbReference type="AlphaFoldDB" id="A0A1V3IEB0"/>
<feature type="transmembrane region" description="Helical" evidence="6">
    <location>
        <begin position="247"/>
        <end position="269"/>
    </location>
</feature>
<accession>A0A1V3IEB0</accession>
<comment type="similarity">
    <text evidence="2 6">Belongs to the 4-toluene sulfonate uptake permease (TSUP) (TC 2.A.102) family.</text>
</comment>
<evidence type="ECO:0000256" key="5">
    <source>
        <dbReference type="ARBA" id="ARBA00023136"/>
    </source>
</evidence>
<keyword evidence="6" id="KW-1003">Cell membrane</keyword>
<sequence length="272" mass="29821">MSTISIFFILFICGVVVNIMSALFGVGGGVLLVPILRTLFPQLPMQVIAACSLTIVMCISIINLALFRQQSIKINKKNLIFWSIGIIIGVQIGFELSFFFSDKLISAIFVITLILLGLRTLLYRKDIQETAQRNQSEILSGMLYCGFGGFIAGITGIGGGSIMAPLVAQLKSVSPKQIAVYTNYMMVFGGVGNLYGYLSRQSNLATPYLSDWQFGYVNFAIVGAVVLGALASAYFSMKLRNLISDRVITKLLGLILFTIACYMGIWQYFFAI</sequence>
<dbReference type="STRING" id="1908257.BKK47_07845"/>
<feature type="transmembrane region" description="Helical" evidence="6">
    <location>
        <begin position="104"/>
        <end position="122"/>
    </location>
</feature>
<dbReference type="Pfam" id="PF01925">
    <property type="entry name" value="TauE"/>
    <property type="match status" value="1"/>
</dbReference>
<evidence type="ECO:0000256" key="1">
    <source>
        <dbReference type="ARBA" id="ARBA00004141"/>
    </source>
</evidence>
<dbReference type="RefSeq" id="WP_077494333.1">
    <property type="nucleotide sequence ID" value="NZ_MLHG01000050.1"/>
</dbReference>
<name>A0A1V3IEB0_9PAST</name>
<dbReference type="PANTHER" id="PTHR43483">
    <property type="entry name" value="MEMBRANE TRANSPORTER PROTEIN HI_0806-RELATED"/>
    <property type="match status" value="1"/>
</dbReference>
<dbReference type="Proteomes" id="UP000189426">
    <property type="component" value="Unassembled WGS sequence"/>
</dbReference>
<organism evidence="7 8">
    <name type="scientific">Rodentibacter mrazii</name>
    <dbReference type="NCBI Taxonomy" id="1908257"/>
    <lineage>
        <taxon>Bacteria</taxon>
        <taxon>Pseudomonadati</taxon>
        <taxon>Pseudomonadota</taxon>
        <taxon>Gammaproteobacteria</taxon>
        <taxon>Pasteurellales</taxon>
        <taxon>Pasteurellaceae</taxon>
        <taxon>Rodentibacter</taxon>
    </lineage>
</organism>
<feature type="transmembrane region" description="Helical" evidence="6">
    <location>
        <begin position="214"/>
        <end position="235"/>
    </location>
</feature>
<keyword evidence="5 6" id="KW-0472">Membrane</keyword>
<feature type="transmembrane region" description="Helical" evidence="6">
    <location>
        <begin position="143"/>
        <end position="167"/>
    </location>
</feature>
<evidence type="ECO:0000256" key="2">
    <source>
        <dbReference type="ARBA" id="ARBA00009142"/>
    </source>
</evidence>
<evidence type="ECO:0000313" key="7">
    <source>
        <dbReference type="EMBL" id="OOF38967.1"/>
    </source>
</evidence>
<keyword evidence="4 6" id="KW-1133">Transmembrane helix</keyword>
<dbReference type="GO" id="GO:0005886">
    <property type="term" value="C:plasma membrane"/>
    <property type="evidence" value="ECO:0007669"/>
    <property type="project" value="UniProtKB-SubCell"/>
</dbReference>
<evidence type="ECO:0000313" key="8">
    <source>
        <dbReference type="Proteomes" id="UP000189426"/>
    </source>
</evidence>